<dbReference type="Gramene" id="KCW54420">
    <property type="protein sequence ID" value="KCW54420"/>
    <property type="gene ID" value="EUGRSUZ_I00373"/>
</dbReference>
<sequence length="75" mass="7964">MAGTGEVEIPGCDWAPSCPRHRDGDCRSSRLDRSCRGGRRWEGGSPRRGGGLVDGGYGGAVGVMKEKREEKGSDV</sequence>
<name>A0A059AM25_EUCGR</name>
<evidence type="ECO:0000313" key="2">
    <source>
        <dbReference type="EMBL" id="KCW54420.1"/>
    </source>
</evidence>
<feature type="compositionally biased region" description="Basic and acidic residues" evidence="1">
    <location>
        <begin position="64"/>
        <end position="75"/>
    </location>
</feature>
<evidence type="ECO:0000256" key="1">
    <source>
        <dbReference type="SAM" id="MobiDB-lite"/>
    </source>
</evidence>
<feature type="region of interest" description="Disordered" evidence="1">
    <location>
        <begin position="35"/>
        <end position="75"/>
    </location>
</feature>
<accession>A0A059AM25</accession>
<reference evidence="2" key="1">
    <citation type="submission" date="2013-07" db="EMBL/GenBank/DDBJ databases">
        <title>The genome of Eucalyptus grandis.</title>
        <authorList>
            <person name="Schmutz J."/>
            <person name="Hayes R."/>
            <person name="Myburg A."/>
            <person name="Tuskan G."/>
            <person name="Grattapaglia D."/>
            <person name="Rokhsar D.S."/>
        </authorList>
    </citation>
    <scope>NUCLEOTIDE SEQUENCE</scope>
    <source>
        <tissue evidence="2">Leaf extractions</tissue>
    </source>
</reference>
<gene>
    <name evidence="2" type="ORF">EUGRSUZ_I00373</name>
</gene>
<organism evidence="2">
    <name type="scientific">Eucalyptus grandis</name>
    <name type="common">Flooded gum</name>
    <dbReference type="NCBI Taxonomy" id="71139"/>
    <lineage>
        <taxon>Eukaryota</taxon>
        <taxon>Viridiplantae</taxon>
        <taxon>Streptophyta</taxon>
        <taxon>Embryophyta</taxon>
        <taxon>Tracheophyta</taxon>
        <taxon>Spermatophyta</taxon>
        <taxon>Magnoliopsida</taxon>
        <taxon>eudicotyledons</taxon>
        <taxon>Gunneridae</taxon>
        <taxon>Pentapetalae</taxon>
        <taxon>rosids</taxon>
        <taxon>malvids</taxon>
        <taxon>Myrtales</taxon>
        <taxon>Myrtaceae</taxon>
        <taxon>Myrtoideae</taxon>
        <taxon>Eucalypteae</taxon>
        <taxon>Eucalyptus</taxon>
    </lineage>
</organism>
<dbReference type="EMBL" id="KK198761">
    <property type="protein sequence ID" value="KCW54420.1"/>
    <property type="molecule type" value="Genomic_DNA"/>
</dbReference>
<dbReference type="InParanoid" id="A0A059AM25"/>
<proteinExistence type="predicted"/>
<dbReference type="AlphaFoldDB" id="A0A059AM25"/>
<feature type="compositionally biased region" description="Gly residues" evidence="1">
    <location>
        <begin position="46"/>
        <end position="61"/>
    </location>
</feature>
<protein>
    <submittedName>
        <fullName evidence="2">Uncharacterized protein</fullName>
    </submittedName>
</protein>